<protein>
    <recommendedName>
        <fullName evidence="7">Rhodopsin domain-containing protein</fullName>
    </recommendedName>
</protein>
<name>U4LKJ2_PYROM</name>
<dbReference type="Proteomes" id="UP000018144">
    <property type="component" value="Unassembled WGS sequence"/>
</dbReference>
<comment type="similarity">
    <text evidence="5">Belongs to the SAT4 family.</text>
</comment>
<feature type="transmembrane region" description="Helical" evidence="6">
    <location>
        <begin position="170"/>
        <end position="201"/>
    </location>
</feature>
<evidence type="ECO:0000313" key="9">
    <source>
        <dbReference type="Proteomes" id="UP000018144"/>
    </source>
</evidence>
<organism evidence="8 9">
    <name type="scientific">Pyronema omphalodes (strain CBS 100304)</name>
    <name type="common">Pyronema confluens</name>
    <dbReference type="NCBI Taxonomy" id="1076935"/>
    <lineage>
        <taxon>Eukaryota</taxon>
        <taxon>Fungi</taxon>
        <taxon>Dikarya</taxon>
        <taxon>Ascomycota</taxon>
        <taxon>Pezizomycotina</taxon>
        <taxon>Pezizomycetes</taxon>
        <taxon>Pezizales</taxon>
        <taxon>Pyronemataceae</taxon>
        <taxon>Pyronema</taxon>
    </lineage>
</organism>
<sequence>MKTETMLGLMILGIIISVVLAGLRILLLIRQDFRSKLDLIGTISMGIAAAFAVFSFAIWCDQAVQILQWTAKGYDEYQIRQGLSNPTTFKNIFAGDFATLGALWFPKVAFLAAYSPAYRAFEKKLRLLFHITIAVTILTFVGSIATFVFYCFPVSRNWDLTPPKGTEMCIIVVIWNPIFIACLLNIISDIFVLAVPVVALLQIPGPKSRTQRFGVGAIIGLGILSIGMSFYRMLGAKLDGYTNGKLLPIGERNWHIIGNLIMVVSSLIAFSLPSLRALVRKRLKNNRSRFTGTVSSEDQQHLGIGLGRAESWKAANLARIQSSSRF</sequence>
<dbReference type="PANTHER" id="PTHR33048">
    <property type="entry name" value="PTH11-LIKE INTEGRAL MEMBRANE PROTEIN (AFU_ORTHOLOGUE AFUA_5G11245)"/>
    <property type="match status" value="1"/>
</dbReference>
<evidence type="ECO:0000256" key="1">
    <source>
        <dbReference type="ARBA" id="ARBA00004141"/>
    </source>
</evidence>
<evidence type="ECO:0000313" key="8">
    <source>
        <dbReference type="EMBL" id="CCX13186.1"/>
    </source>
</evidence>
<dbReference type="OrthoDB" id="10017208at2759"/>
<evidence type="ECO:0000256" key="5">
    <source>
        <dbReference type="ARBA" id="ARBA00038359"/>
    </source>
</evidence>
<keyword evidence="3 6" id="KW-1133">Transmembrane helix</keyword>
<evidence type="ECO:0000259" key="7">
    <source>
        <dbReference type="Pfam" id="PF20684"/>
    </source>
</evidence>
<dbReference type="AlphaFoldDB" id="U4LKJ2"/>
<dbReference type="STRING" id="1076935.U4LKJ2"/>
<evidence type="ECO:0000256" key="3">
    <source>
        <dbReference type="ARBA" id="ARBA00022989"/>
    </source>
</evidence>
<feature type="transmembrane region" description="Helical" evidence="6">
    <location>
        <begin position="213"/>
        <end position="234"/>
    </location>
</feature>
<proteinExistence type="inferred from homology"/>
<gene>
    <name evidence="8" type="ORF">PCON_12779</name>
</gene>
<evidence type="ECO:0000256" key="4">
    <source>
        <dbReference type="ARBA" id="ARBA00023136"/>
    </source>
</evidence>
<feature type="transmembrane region" description="Helical" evidence="6">
    <location>
        <begin position="39"/>
        <end position="59"/>
    </location>
</feature>
<dbReference type="GO" id="GO:0016020">
    <property type="term" value="C:membrane"/>
    <property type="evidence" value="ECO:0007669"/>
    <property type="project" value="UniProtKB-SubCell"/>
</dbReference>
<keyword evidence="4 6" id="KW-0472">Membrane</keyword>
<feature type="transmembrane region" description="Helical" evidence="6">
    <location>
        <begin position="6"/>
        <end position="27"/>
    </location>
</feature>
<dbReference type="EMBL" id="HF935789">
    <property type="protein sequence ID" value="CCX13186.1"/>
    <property type="molecule type" value="Genomic_DNA"/>
</dbReference>
<dbReference type="InterPro" id="IPR052337">
    <property type="entry name" value="SAT4-like"/>
</dbReference>
<accession>U4LKJ2</accession>
<evidence type="ECO:0000256" key="2">
    <source>
        <dbReference type="ARBA" id="ARBA00022692"/>
    </source>
</evidence>
<feature type="transmembrane region" description="Helical" evidence="6">
    <location>
        <begin position="254"/>
        <end position="279"/>
    </location>
</feature>
<reference evidence="8 9" key="1">
    <citation type="journal article" date="2013" name="PLoS Genet.">
        <title>The genome and development-dependent transcriptomes of Pyronema confluens: a window into fungal evolution.</title>
        <authorList>
            <person name="Traeger S."/>
            <person name="Altegoer F."/>
            <person name="Freitag M."/>
            <person name="Gabaldon T."/>
            <person name="Kempken F."/>
            <person name="Kumar A."/>
            <person name="Marcet-Houben M."/>
            <person name="Poggeler S."/>
            <person name="Stajich J.E."/>
            <person name="Nowrousian M."/>
        </authorList>
    </citation>
    <scope>NUCLEOTIDE SEQUENCE [LARGE SCALE GENOMIC DNA]</scope>
    <source>
        <strain evidence="9">CBS 100304</strain>
        <tissue evidence="8">Vegetative mycelium</tissue>
    </source>
</reference>
<comment type="subcellular location">
    <subcellularLocation>
        <location evidence="1">Membrane</location>
        <topology evidence="1">Multi-pass membrane protein</topology>
    </subcellularLocation>
</comment>
<dbReference type="InterPro" id="IPR049326">
    <property type="entry name" value="Rhodopsin_dom_fungi"/>
</dbReference>
<feature type="transmembrane region" description="Helical" evidence="6">
    <location>
        <begin position="127"/>
        <end position="150"/>
    </location>
</feature>
<feature type="transmembrane region" description="Helical" evidence="6">
    <location>
        <begin position="92"/>
        <end position="115"/>
    </location>
</feature>
<feature type="domain" description="Rhodopsin" evidence="7">
    <location>
        <begin position="53"/>
        <end position="281"/>
    </location>
</feature>
<dbReference type="Pfam" id="PF20684">
    <property type="entry name" value="Fung_rhodopsin"/>
    <property type="match status" value="1"/>
</dbReference>
<keyword evidence="2 6" id="KW-0812">Transmembrane</keyword>
<keyword evidence="9" id="KW-1185">Reference proteome</keyword>
<dbReference type="PANTHER" id="PTHR33048:SF92">
    <property type="entry name" value="INTEGRAL MEMBRANE PROTEIN"/>
    <property type="match status" value="1"/>
</dbReference>
<evidence type="ECO:0000256" key="6">
    <source>
        <dbReference type="SAM" id="Phobius"/>
    </source>
</evidence>